<gene>
    <name evidence="1" type="ORF">K0M31_002733</name>
</gene>
<accession>A0AA40KPS1</accession>
<dbReference type="AlphaFoldDB" id="A0AA40KPS1"/>
<keyword evidence="2" id="KW-1185">Reference proteome</keyword>
<protein>
    <submittedName>
        <fullName evidence="1">Uncharacterized protein</fullName>
    </submittedName>
</protein>
<comment type="caution">
    <text evidence="1">The sequence shown here is derived from an EMBL/GenBank/DDBJ whole genome shotgun (WGS) entry which is preliminary data.</text>
</comment>
<evidence type="ECO:0000313" key="2">
    <source>
        <dbReference type="Proteomes" id="UP001177670"/>
    </source>
</evidence>
<evidence type="ECO:0000313" key="1">
    <source>
        <dbReference type="EMBL" id="KAK1128263.1"/>
    </source>
</evidence>
<name>A0AA40KPS1_9HYME</name>
<organism evidence="1 2">
    <name type="scientific">Melipona bicolor</name>
    <dbReference type="NCBI Taxonomy" id="60889"/>
    <lineage>
        <taxon>Eukaryota</taxon>
        <taxon>Metazoa</taxon>
        <taxon>Ecdysozoa</taxon>
        <taxon>Arthropoda</taxon>
        <taxon>Hexapoda</taxon>
        <taxon>Insecta</taxon>
        <taxon>Pterygota</taxon>
        <taxon>Neoptera</taxon>
        <taxon>Endopterygota</taxon>
        <taxon>Hymenoptera</taxon>
        <taxon>Apocrita</taxon>
        <taxon>Aculeata</taxon>
        <taxon>Apoidea</taxon>
        <taxon>Anthophila</taxon>
        <taxon>Apidae</taxon>
        <taxon>Melipona</taxon>
    </lineage>
</organism>
<reference evidence="1" key="1">
    <citation type="submission" date="2021-10" db="EMBL/GenBank/DDBJ databases">
        <title>Melipona bicolor Genome sequencing and assembly.</title>
        <authorList>
            <person name="Araujo N.S."/>
            <person name="Arias M.C."/>
        </authorList>
    </citation>
    <scope>NUCLEOTIDE SEQUENCE</scope>
    <source>
        <strain evidence="1">USP_2M_L1-L4_2017</strain>
        <tissue evidence="1">Whole body</tissue>
    </source>
</reference>
<sequence>MEVMQKFEDDGRINNYASPLDRVKNTDGCETDLRTESKEILDCVVVETVS</sequence>
<dbReference type="Proteomes" id="UP001177670">
    <property type="component" value="Unassembled WGS sequence"/>
</dbReference>
<proteinExistence type="predicted"/>
<dbReference type="EMBL" id="JAHYIQ010000010">
    <property type="protein sequence ID" value="KAK1128263.1"/>
    <property type="molecule type" value="Genomic_DNA"/>
</dbReference>